<protein>
    <recommendedName>
        <fullName evidence="7">Amidophosphoribosyltransferase</fullName>
        <shortName evidence="7">ATase</shortName>
        <ecNumber evidence="7">2.4.2.14</ecNumber>
    </recommendedName>
    <alternativeName>
        <fullName evidence="7">Glutamine phosphoribosylpyrophosphate amidotransferase</fullName>
        <shortName evidence="7">GPATase</shortName>
    </alternativeName>
</protein>
<dbReference type="Proteomes" id="UP000423396">
    <property type="component" value="Chromosome"/>
</dbReference>
<keyword evidence="7 11" id="KW-0411">Iron-sulfur</keyword>
<keyword evidence="7 11" id="KW-0408">Iron</keyword>
<evidence type="ECO:0000256" key="5">
    <source>
        <dbReference type="ARBA" id="ARBA00022755"/>
    </source>
</evidence>
<comment type="pathway">
    <text evidence="1 7 8">Purine metabolism; IMP biosynthesis via de novo pathway; N(1)-(5-phospho-D-ribosyl)glycinamide from 5-phospho-alpha-D-ribose 1-diphosphate: step 1/2.</text>
</comment>
<feature type="binding site" evidence="7 11">
    <location>
        <position position="417"/>
    </location>
    <ligand>
        <name>[4Fe-4S] cluster</name>
        <dbReference type="ChEBI" id="CHEBI:49883"/>
    </ligand>
</feature>
<dbReference type="GO" id="GO:0006189">
    <property type="term" value="P:'de novo' IMP biosynthetic process"/>
    <property type="evidence" value="ECO:0007669"/>
    <property type="project" value="UniProtKB-UniRule"/>
</dbReference>
<name>A0A650CPA2_9CREN</name>
<evidence type="ECO:0000256" key="8">
    <source>
        <dbReference type="PIRNR" id="PIRNR000485"/>
    </source>
</evidence>
<gene>
    <name evidence="7 13" type="primary">purF</name>
    <name evidence="13" type="ORF">D1868_05445</name>
</gene>
<dbReference type="SUPFAM" id="SSF53271">
    <property type="entry name" value="PRTase-like"/>
    <property type="match status" value="1"/>
</dbReference>
<dbReference type="InterPro" id="IPR005854">
    <property type="entry name" value="PurF"/>
</dbReference>
<dbReference type="Gene3D" id="3.40.50.2020">
    <property type="match status" value="1"/>
</dbReference>
<dbReference type="GO" id="GO:0009113">
    <property type="term" value="P:purine nucleobase biosynthetic process"/>
    <property type="evidence" value="ECO:0007669"/>
    <property type="project" value="UniProtKB-UniRule"/>
</dbReference>
<sequence length="442" mass="48773">MIKEHCGIVGVWSKDNKATFIAYEVLKLLQHRGQESAGISYIDGGIKTLKGMGLVEDAIDPIFLKSSNLSIGHVRYSTTGKGTIDEAQPLSNGKISLAFNGTIPNYYKFGTNTDTEFILKVLSESEDIKAGIRKLADIADGAYSIVILTSDGELIGFRDPKGFRPLVLGKIGENYVIASEDSAIRQLGGSIIRDVKPGEMIYVDKNGNIESEIIASSPVSFCSFEYIYFARSDSVIDGVSVYSARVRLGEILAEKHYVDADIVVPVPESSIPIAVGYSRKSKIPLELALVRSMIAKRSFIMPTQDKRESVLEDKFGVVKDAIQGKRIVLIDDSIVRGNTMKRIVKLMRDNGARQVHVRVGSPKIRYPCYMGIDFPTSRELIAYGKTEKEIASEIGADSVEYLTIEEMISAIGRKDLCHACFSGVYPLKFSYDMSQLESVFKR</sequence>
<dbReference type="Pfam" id="PF00156">
    <property type="entry name" value="Pribosyltran"/>
    <property type="match status" value="1"/>
</dbReference>
<feature type="binding site" evidence="7 11">
    <location>
        <position position="420"/>
    </location>
    <ligand>
        <name>[4Fe-4S] cluster</name>
        <dbReference type="ChEBI" id="CHEBI:49883"/>
    </ligand>
</feature>
<feature type="binding site" evidence="7 11">
    <location>
        <position position="222"/>
    </location>
    <ligand>
        <name>[4Fe-4S] cluster</name>
        <dbReference type="ChEBI" id="CHEBI:49883"/>
    </ligand>
</feature>
<feature type="domain" description="Glutamine amidotransferase type-2" evidence="12">
    <location>
        <begin position="6"/>
        <end position="206"/>
    </location>
</feature>
<evidence type="ECO:0000256" key="7">
    <source>
        <dbReference type="HAMAP-Rule" id="MF_01931"/>
    </source>
</evidence>
<dbReference type="GO" id="GO:0000287">
    <property type="term" value="F:magnesium ion binding"/>
    <property type="evidence" value="ECO:0007669"/>
    <property type="project" value="UniProtKB-UniRule"/>
</dbReference>
<keyword evidence="14" id="KW-1185">Reference proteome</keyword>
<dbReference type="NCBIfam" id="TIGR01134">
    <property type="entry name" value="purF"/>
    <property type="match status" value="1"/>
</dbReference>
<dbReference type="GO" id="GO:0051539">
    <property type="term" value="F:4 iron, 4 sulfur cluster binding"/>
    <property type="evidence" value="ECO:0007669"/>
    <property type="project" value="UniProtKB-KW"/>
</dbReference>
<dbReference type="SUPFAM" id="SSF56235">
    <property type="entry name" value="N-terminal nucleophile aminohydrolases (Ntn hydrolases)"/>
    <property type="match status" value="1"/>
</dbReference>
<dbReference type="Gene3D" id="3.60.20.10">
    <property type="entry name" value="Glutamine Phosphoribosylpyrophosphate, subunit 1, domain 1"/>
    <property type="match status" value="1"/>
</dbReference>
<dbReference type="HAMAP" id="MF_01931">
    <property type="entry name" value="PurF"/>
    <property type="match status" value="1"/>
</dbReference>
<comment type="cofactor">
    <cofactor evidence="7 10">
        <name>Mg(2+)</name>
        <dbReference type="ChEBI" id="CHEBI:18420"/>
    </cofactor>
    <text evidence="7 10">Binds 1 Mg(2+) ion per subunit.</text>
</comment>
<keyword evidence="4 7" id="KW-0808">Transferase</keyword>
<dbReference type="InterPro" id="IPR029057">
    <property type="entry name" value="PRTase-like"/>
</dbReference>
<dbReference type="CDD" id="cd06223">
    <property type="entry name" value="PRTases_typeI"/>
    <property type="match status" value="1"/>
</dbReference>
<reference evidence="13 14" key="1">
    <citation type="submission" date="2019-10" db="EMBL/GenBank/DDBJ databases">
        <title>Genome Sequences from Six Type Strain Members of the Archaeal Family Sulfolobaceae: Acidianus ambivalens, Acidianus infernus, Metallosphaera prunae, Stygiolobus azoricus, Sulfolobus metallicus, and Sulfurisphaera ohwakuensis.</title>
        <authorList>
            <person name="Counts J.A."/>
            <person name="Kelly R.M."/>
        </authorList>
    </citation>
    <scope>NUCLEOTIDE SEQUENCE [LARGE SCALE GENOMIC DNA]</scope>
    <source>
        <strain evidence="13 14">FC6</strain>
    </source>
</reference>
<keyword evidence="5 7" id="KW-0658">Purine biosynthesis</keyword>
<feature type="binding site" evidence="7 10">
    <location>
        <position position="332"/>
    </location>
    <ligand>
        <name>Mg(2+)</name>
        <dbReference type="ChEBI" id="CHEBI:18420"/>
    </ligand>
</feature>
<comment type="function">
    <text evidence="7">Catalyzes the formation of phosphoribosylamine from phosphoribosylpyrophosphate (PRPP) and glutamine.</text>
</comment>
<evidence type="ECO:0000256" key="11">
    <source>
        <dbReference type="PIRSR" id="PIRSR000485-3"/>
    </source>
</evidence>
<dbReference type="EMBL" id="CP045483">
    <property type="protein sequence ID" value="QGR19482.1"/>
    <property type="molecule type" value="Genomic_DNA"/>
</dbReference>
<dbReference type="OrthoDB" id="5976at2157"/>
<dbReference type="InterPro" id="IPR000836">
    <property type="entry name" value="PRTase_dom"/>
</dbReference>
<organism evidence="13 14">
    <name type="scientific">Stygiolobus azoricus</name>
    <dbReference type="NCBI Taxonomy" id="41675"/>
    <lineage>
        <taxon>Archaea</taxon>
        <taxon>Thermoproteota</taxon>
        <taxon>Thermoprotei</taxon>
        <taxon>Sulfolobales</taxon>
        <taxon>Sulfolobaceae</taxon>
        <taxon>Stygiolobus</taxon>
    </lineage>
</organism>
<feature type="binding site" evidence="7 10">
    <location>
        <position position="269"/>
    </location>
    <ligand>
        <name>Mg(2+)</name>
        <dbReference type="ChEBI" id="CHEBI:18420"/>
    </ligand>
</feature>
<dbReference type="UniPathway" id="UPA00074">
    <property type="reaction ID" value="UER00124"/>
</dbReference>
<evidence type="ECO:0000259" key="12">
    <source>
        <dbReference type="PROSITE" id="PS51278"/>
    </source>
</evidence>
<keyword evidence="7 10" id="KW-0479">Metal-binding</keyword>
<dbReference type="AlphaFoldDB" id="A0A650CPA2"/>
<evidence type="ECO:0000256" key="1">
    <source>
        <dbReference type="ARBA" id="ARBA00005209"/>
    </source>
</evidence>
<evidence type="ECO:0000256" key="4">
    <source>
        <dbReference type="ARBA" id="ARBA00022679"/>
    </source>
</evidence>
<evidence type="ECO:0000256" key="10">
    <source>
        <dbReference type="PIRSR" id="PIRSR000485-2"/>
    </source>
</evidence>
<keyword evidence="7" id="KW-0004">4Fe-4S</keyword>
<evidence type="ECO:0000256" key="9">
    <source>
        <dbReference type="PIRSR" id="PIRSR000485-1"/>
    </source>
</evidence>
<evidence type="ECO:0000256" key="2">
    <source>
        <dbReference type="ARBA" id="ARBA00010138"/>
    </source>
</evidence>
<dbReference type="InterPro" id="IPR017932">
    <property type="entry name" value="GATase_2_dom"/>
</dbReference>
<comment type="catalytic activity">
    <reaction evidence="7 8">
        <text>5-phospho-beta-D-ribosylamine + L-glutamate + diphosphate = 5-phospho-alpha-D-ribose 1-diphosphate + L-glutamine + H2O</text>
        <dbReference type="Rhea" id="RHEA:14905"/>
        <dbReference type="ChEBI" id="CHEBI:15377"/>
        <dbReference type="ChEBI" id="CHEBI:29985"/>
        <dbReference type="ChEBI" id="CHEBI:33019"/>
        <dbReference type="ChEBI" id="CHEBI:58017"/>
        <dbReference type="ChEBI" id="CHEBI:58359"/>
        <dbReference type="ChEBI" id="CHEBI:58681"/>
        <dbReference type="EC" id="2.4.2.14"/>
    </reaction>
</comment>
<dbReference type="KEGG" id="sazo:D1868_05445"/>
<dbReference type="PIRSF" id="PIRSF000485">
    <property type="entry name" value="Amd_phspho_trans"/>
    <property type="match status" value="1"/>
</dbReference>
<feature type="binding site" evidence="7 11">
    <location>
        <position position="368"/>
    </location>
    <ligand>
        <name>[4Fe-4S] cluster</name>
        <dbReference type="ChEBI" id="CHEBI:49883"/>
    </ligand>
</feature>
<evidence type="ECO:0000313" key="13">
    <source>
        <dbReference type="EMBL" id="QGR19482.1"/>
    </source>
</evidence>
<comment type="cofactor">
    <cofactor evidence="7 11">
        <name>[4Fe-4S] cluster</name>
        <dbReference type="ChEBI" id="CHEBI:49883"/>
    </cofactor>
    <text evidence="7 11">Binds 1 [4Fe-4S] cluster per subunit.</text>
</comment>
<keyword evidence="3 7" id="KW-0328">Glycosyltransferase</keyword>
<keyword evidence="6 7" id="KW-0315">Glutamine amidotransferase</keyword>
<proteinExistence type="inferred from homology"/>
<dbReference type="InterPro" id="IPR029055">
    <property type="entry name" value="Ntn_hydrolases_N"/>
</dbReference>
<accession>A0A650CPA2</accession>
<feature type="binding site" evidence="7 10">
    <location>
        <position position="331"/>
    </location>
    <ligand>
        <name>Mg(2+)</name>
        <dbReference type="ChEBI" id="CHEBI:18420"/>
    </ligand>
</feature>
<dbReference type="Pfam" id="PF13522">
    <property type="entry name" value="GATase_6"/>
    <property type="match status" value="1"/>
</dbReference>
<comment type="similarity">
    <text evidence="2 7 8">In the C-terminal section; belongs to the purine/pyrimidine phosphoribosyltransferase family.</text>
</comment>
<evidence type="ECO:0000256" key="6">
    <source>
        <dbReference type="ARBA" id="ARBA00022962"/>
    </source>
</evidence>
<dbReference type="GO" id="GO:0004044">
    <property type="term" value="F:amidophosphoribosyltransferase activity"/>
    <property type="evidence" value="ECO:0007669"/>
    <property type="project" value="UniProtKB-UniRule"/>
</dbReference>
<evidence type="ECO:0000313" key="14">
    <source>
        <dbReference type="Proteomes" id="UP000423396"/>
    </source>
</evidence>
<dbReference type="PROSITE" id="PS51278">
    <property type="entry name" value="GATASE_TYPE_2"/>
    <property type="match status" value="1"/>
</dbReference>
<evidence type="ECO:0000256" key="3">
    <source>
        <dbReference type="ARBA" id="ARBA00022676"/>
    </source>
</evidence>
<dbReference type="PANTHER" id="PTHR11907">
    <property type="entry name" value="AMIDOPHOSPHORIBOSYLTRANSFERASE"/>
    <property type="match status" value="1"/>
</dbReference>
<feature type="active site" description="Nucleophile" evidence="7 9">
    <location>
        <position position="6"/>
    </location>
</feature>
<keyword evidence="7 10" id="KW-0460">Magnesium</keyword>
<dbReference type="EC" id="2.4.2.14" evidence="7"/>